<gene>
    <name evidence="8" type="primary">LOC104944321</name>
</gene>
<evidence type="ECO:0000259" key="6">
    <source>
        <dbReference type="Pfam" id="PF15259"/>
    </source>
</evidence>
<dbReference type="GO" id="GO:0008017">
    <property type="term" value="F:microtubule binding"/>
    <property type="evidence" value="ECO:0007669"/>
    <property type="project" value="TreeGrafter"/>
</dbReference>
<dbReference type="Proteomes" id="UP000504611">
    <property type="component" value="Unplaced"/>
</dbReference>
<dbReference type="InterPro" id="IPR032768">
    <property type="entry name" value="GTSE1_N"/>
</dbReference>
<organism evidence="7 8">
    <name type="scientific">Notothenia coriiceps</name>
    <name type="common">black rockcod</name>
    <dbReference type="NCBI Taxonomy" id="8208"/>
    <lineage>
        <taxon>Eukaryota</taxon>
        <taxon>Metazoa</taxon>
        <taxon>Chordata</taxon>
        <taxon>Craniata</taxon>
        <taxon>Vertebrata</taxon>
        <taxon>Euteleostomi</taxon>
        <taxon>Actinopterygii</taxon>
        <taxon>Neopterygii</taxon>
        <taxon>Teleostei</taxon>
        <taxon>Neoteleostei</taxon>
        <taxon>Acanthomorphata</taxon>
        <taxon>Eupercaria</taxon>
        <taxon>Perciformes</taxon>
        <taxon>Notothenioidei</taxon>
        <taxon>Nototheniidae</taxon>
        <taxon>Notothenia</taxon>
    </lineage>
</organism>
<evidence type="ECO:0000313" key="8">
    <source>
        <dbReference type="RefSeq" id="XP_010768141.1"/>
    </source>
</evidence>
<keyword evidence="2" id="KW-0963">Cytoplasm</keyword>
<dbReference type="PANTHER" id="PTHR21584:SF10">
    <property type="entry name" value="G2 AND S PHASE-EXPRESSED PROTEIN 1"/>
    <property type="match status" value="1"/>
</dbReference>
<evidence type="ECO:0000256" key="5">
    <source>
        <dbReference type="SAM" id="MobiDB-lite"/>
    </source>
</evidence>
<name>A0A6I9N1I8_9TELE</name>
<comment type="subcellular location">
    <subcellularLocation>
        <location evidence="1">Cytoplasm</location>
        <location evidence="1">Cytoskeleton</location>
    </subcellularLocation>
</comment>
<feature type="region of interest" description="Disordered" evidence="5">
    <location>
        <begin position="255"/>
        <end position="288"/>
    </location>
</feature>
<keyword evidence="7" id="KW-1185">Reference proteome</keyword>
<accession>A0A6I9N1I8</accession>
<evidence type="ECO:0000256" key="3">
    <source>
        <dbReference type="ARBA" id="ARBA00022553"/>
    </source>
</evidence>
<feature type="region of interest" description="Disordered" evidence="5">
    <location>
        <begin position="183"/>
        <end position="240"/>
    </location>
</feature>
<dbReference type="GeneID" id="104944321"/>
<protein>
    <submittedName>
        <fullName evidence="8">G2 and S phase-expressed protein 1</fullName>
    </submittedName>
</protein>
<feature type="domain" description="G2 and S phase-expressed protein 1 N-terminal" evidence="6">
    <location>
        <begin position="10"/>
        <end position="166"/>
    </location>
</feature>
<keyword evidence="3" id="KW-0597">Phosphoprotein</keyword>
<evidence type="ECO:0000256" key="4">
    <source>
        <dbReference type="ARBA" id="ARBA00023212"/>
    </source>
</evidence>
<sequence>MDCRANSDMFFLADEKFDFDVSLSPASSKGDEDEDEVFMGPVSHTERCVSVNVASHLENVGGVRASWSPLSGDQLDAVCQEAHRLADQLQDRKPNQSANGTANMANNVTANMATNVTANMATDVIVNTTSHRDEFVQDAEAKLGMLDHIPSALSPIKRETFCVQDSPMKQLPPAVRCRLLKGSSSNTMSSTQPLTTNPVPSTRPASTTRCSSVTLPSSSRPASTSRLGTSTSMAGGKPQLRTGLRGRAALGVVLPSKPTAPTTSCSSSKSQVEKTRLQPPRQVGETFC</sequence>
<dbReference type="InterPro" id="IPR026657">
    <property type="entry name" value="DDA3/GTSE-1"/>
</dbReference>
<proteinExistence type="predicted"/>
<evidence type="ECO:0000313" key="7">
    <source>
        <dbReference type="Proteomes" id="UP000504611"/>
    </source>
</evidence>
<feature type="compositionally biased region" description="Polar residues" evidence="5">
    <location>
        <begin position="183"/>
        <end position="233"/>
    </location>
</feature>
<keyword evidence="4" id="KW-0206">Cytoskeleton</keyword>
<dbReference type="Pfam" id="PF15259">
    <property type="entry name" value="GTSE1_N"/>
    <property type="match status" value="1"/>
</dbReference>
<dbReference type="RefSeq" id="XP_010768141.1">
    <property type="nucleotide sequence ID" value="XM_010769839.1"/>
</dbReference>
<dbReference type="OrthoDB" id="10072587at2759"/>
<reference evidence="8" key="1">
    <citation type="submission" date="2025-08" db="UniProtKB">
        <authorList>
            <consortium name="RefSeq"/>
        </authorList>
    </citation>
    <scope>IDENTIFICATION</scope>
    <source>
        <tissue evidence="8">Muscle</tissue>
    </source>
</reference>
<feature type="non-terminal residue" evidence="8">
    <location>
        <position position="288"/>
    </location>
</feature>
<dbReference type="KEGG" id="ncc:104944321"/>
<feature type="compositionally biased region" description="Polar residues" evidence="5">
    <location>
        <begin position="259"/>
        <end position="270"/>
    </location>
</feature>
<dbReference type="PANTHER" id="PTHR21584">
    <property type="entry name" value="DIFFERENTIAL DISPLAY AND ACTIVATED BY P53 DDA3 /G2 S PHASE EXPRESSED 1"/>
    <property type="match status" value="1"/>
</dbReference>
<evidence type="ECO:0000256" key="1">
    <source>
        <dbReference type="ARBA" id="ARBA00004245"/>
    </source>
</evidence>
<dbReference type="AlphaFoldDB" id="A0A6I9N1I8"/>
<dbReference type="GO" id="GO:0005881">
    <property type="term" value="C:cytoplasmic microtubule"/>
    <property type="evidence" value="ECO:0007669"/>
    <property type="project" value="TreeGrafter"/>
</dbReference>
<evidence type="ECO:0000256" key="2">
    <source>
        <dbReference type="ARBA" id="ARBA00022490"/>
    </source>
</evidence>